<evidence type="ECO:0000313" key="3">
    <source>
        <dbReference type="Proteomes" id="UP000292052"/>
    </source>
</evidence>
<accession>A0A482W8M1</accession>
<keyword evidence="1" id="KW-0812">Transmembrane</keyword>
<reference evidence="2 3" key="1">
    <citation type="submission" date="2017-03" db="EMBL/GenBank/DDBJ databases">
        <title>Genome of the blue death feigning beetle - Asbolus verrucosus.</title>
        <authorList>
            <person name="Rider S.D."/>
        </authorList>
    </citation>
    <scope>NUCLEOTIDE SEQUENCE [LARGE SCALE GENOMIC DNA]</scope>
    <source>
        <strain evidence="2">Butters</strain>
        <tissue evidence="2">Head and leg muscle</tissue>
    </source>
</reference>
<comment type="caution">
    <text evidence="2">The sequence shown here is derived from an EMBL/GenBank/DDBJ whole genome shotgun (WGS) entry which is preliminary data.</text>
</comment>
<feature type="transmembrane region" description="Helical" evidence="1">
    <location>
        <begin position="7"/>
        <end position="31"/>
    </location>
</feature>
<dbReference type="OrthoDB" id="6712639at2759"/>
<dbReference type="InterPro" id="IPR009003">
    <property type="entry name" value="Peptidase_S1_PA"/>
</dbReference>
<dbReference type="AlphaFoldDB" id="A0A482W8M1"/>
<proteinExistence type="predicted"/>
<evidence type="ECO:0000313" key="2">
    <source>
        <dbReference type="EMBL" id="RZC40943.1"/>
    </source>
</evidence>
<protein>
    <recommendedName>
        <fullName evidence="4">Trypsin domain containing protein</fullName>
    </recommendedName>
</protein>
<organism evidence="2 3">
    <name type="scientific">Asbolus verrucosus</name>
    <name type="common">Desert ironclad beetle</name>
    <dbReference type="NCBI Taxonomy" id="1661398"/>
    <lineage>
        <taxon>Eukaryota</taxon>
        <taxon>Metazoa</taxon>
        <taxon>Ecdysozoa</taxon>
        <taxon>Arthropoda</taxon>
        <taxon>Hexapoda</taxon>
        <taxon>Insecta</taxon>
        <taxon>Pterygota</taxon>
        <taxon>Neoptera</taxon>
        <taxon>Endopterygota</taxon>
        <taxon>Coleoptera</taxon>
        <taxon>Polyphaga</taxon>
        <taxon>Cucujiformia</taxon>
        <taxon>Tenebrionidae</taxon>
        <taxon>Pimeliinae</taxon>
        <taxon>Asbolus</taxon>
    </lineage>
</organism>
<evidence type="ECO:0008006" key="4">
    <source>
        <dbReference type="Google" id="ProtNLM"/>
    </source>
</evidence>
<sequence length="316" mass="36188">MAAALDLFLMAAAVVAVVLDVILAVCLRFVLPSHITQMGYYPADGRKLKFNEALKVCPCLARVFPEGTREPIMFGIIEERITKIKRSIMDDTVEQLSVYSFVVSLSIPAYIDEPNQKIFACNGLIKSSNSLITTKACVEDESEWFNLTVRSGSVYWSKLGQEHAVVNFSYITDDLIVLEVEPKFAENLVPFPPLKYPFYGDWIHAATLGWDDNMYKKDVDFRHKNRPFNIEEWTSRECRSEANNVCFEWENCKRLSSKPLVTSCHQLIGMKFHDSEQFSSLGIDVKNITIESQMIQNRSCYDIYKDICQTDETEYC</sequence>
<dbReference type="EMBL" id="QDEB01021539">
    <property type="protein sequence ID" value="RZC40943.1"/>
    <property type="molecule type" value="Genomic_DNA"/>
</dbReference>
<dbReference type="SUPFAM" id="SSF50494">
    <property type="entry name" value="Trypsin-like serine proteases"/>
    <property type="match status" value="1"/>
</dbReference>
<evidence type="ECO:0000256" key="1">
    <source>
        <dbReference type="SAM" id="Phobius"/>
    </source>
</evidence>
<keyword evidence="1" id="KW-0472">Membrane</keyword>
<dbReference type="Proteomes" id="UP000292052">
    <property type="component" value="Unassembled WGS sequence"/>
</dbReference>
<name>A0A482W8M1_ASBVE</name>
<keyword evidence="3" id="KW-1185">Reference proteome</keyword>
<keyword evidence="1" id="KW-1133">Transmembrane helix</keyword>
<gene>
    <name evidence="2" type="ORF">BDFB_013786</name>
</gene>